<accession>A0A2D4NAJ4</accession>
<reference evidence="2" key="1">
    <citation type="submission" date="2017-07" db="EMBL/GenBank/DDBJ databases">
        <authorList>
            <person name="Mikheyev A."/>
            <person name="Grau M."/>
        </authorList>
    </citation>
    <scope>NUCLEOTIDE SEQUENCE</scope>
    <source>
        <tissue evidence="2">Venom_gland</tissue>
    </source>
</reference>
<name>A0A2D4NAJ4_9SAUR</name>
<reference evidence="2" key="2">
    <citation type="submission" date="2017-11" db="EMBL/GenBank/DDBJ databases">
        <title>Coralsnake Venomics: Analyses of Venom Gland Transcriptomes and Proteomes of Six Brazilian Taxa.</title>
        <authorList>
            <person name="Aird S.D."/>
            <person name="Jorge da Silva N."/>
            <person name="Qiu L."/>
            <person name="Villar-Briones A."/>
            <person name="Aparecida-Saddi V."/>
            <person name="Campos-Telles M.P."/>
            <person name="Grau M."/>
            <person name="Mikheyev A.S."/>
        </authorList>
    </citation>
    <scope>NUCLEOTIDE SEQUENCE</scope>
    <source>
        <tissue evidence="2">Venom_gland</tissue>
    </source>
</reference>
<dbReference type="AlphaFoldDB" id="A0A2D4NAJ4"/>
<dbReference type="EMBL" id="IACM01161883">
    <property type="protein sequence ID" value="LAB42318.1"/>
    <property type="molecule type" value="Transcribed_RNA"/>
</dbReference>
<sequence>MSSVLCPFAHSLSHLALQLPIASCPHDRVALQQLNSGSLAETRWGWRTGCCELPAASYPGLPSVFYVSSDFPCLSRSAHFQTNGWVAVTHHFSFQQILRRGPEAALWLKVLLQIVTLLCTMQASHSLIIMLKMTQYPAVYGPRYVESSALSIIVYLMFYFIS</sequence>
<feature type="transmembrane region" description="Helical" evidence="1">
    <location>
        <begin position="143"/>
        <end position="161"/>
    </location>
</feature>
<keyword evidence="1" id="KW-1133">Transmembrane helix</keyword>
<feature type="transmembrane region" description="Helical" evidence="1">
    <location>
        <begin position="106"/>
        <end position="131"/>
    </location>
</feature>
<evidence type="ECO:0000313" key="2">
    <source>
        <dbReference type="EMBL" id="LAB42318.1"/>
    </source>
</evidence>
<dbReference type="EMBL" id="IACM01161881">
    <property type="protein sequence ID" value="LAB42312.1"/>
    <property type="molecule type" value="Transcribed_RNA"/>
</dbReference>
<dbReference type="EMBL" id="IACM01161879">
    <property type="protein sequence ID" value="LAB42306.1"/>
    <property type="molecule type" value="Transcribed_RNA"/>
</dbReference>
<organism evidence="2">
    <name type="scientific">Micrurus spixii</name>
    <name type="common">Amazon coral snake</name>
    <dbReference type="NCBI Taxonomy" id="129469"/>
    <lineage>
        <taxon>Eukaryota</taxon>
        <taxon>Metazoa</taxon>
        <taxon>Chordata</taxon>
        <taxon>Craniata</taxon>
        <taxon>Vertebrata</taxon>
        <taxon>Euteleostomi</taxon>
        <taxon>Lepidosauria</taxon>
        <taxon>Squamata</taxon>
        <taxon>Bifurcata</taxon>
        <taxon>Unidentata</taxon>
        <taxon>Episquamata</taxon>
        <taxon>Toxicofera</taxon>
        <taxon>Serpentes</taxon>
        <taxon>Colubroidea</taxon>
        <taxon>Elapidae</taxon>
        <taxon>Elapinae</taxon>
        <taxon>Micrurus</taxon>
    </lineage>
</organism>
<protein>
    <submittedName>
        <fullName evidence="2">Uncharacterized protein</fullName>
    </submittedName>
</protein>
<keyword evidence="1" id="KW-0472">Membrane</keyword>
<keyword evidence="1" id="KW-0812">Transmembrane</keyword>
<proteinExistence type="predicted"/>
<evidence type="ECO:0000256" key="1">
    <source>
        <dbReference type="SAM" id="Phobius"/>
    </source>
</evidence>